<sequence>MIERCLLMYMSREEVVSTFRNCLDPYLVDLVWDTLEEQNPHFFLAYEMRLRIRQQIVAFNELLDKAENIHTKPASFAEKRMTLPPVRMFRGCCRVE</sequence>
<accession>A0A6B2LSN6</accession>
<dbReference type="EMBL" id="GIBP01011203">
    <property type="protein sequence ID" value="NDV40172.1"/>
    <property type="molecule type" value="Transcribed_RNA"/>
</dbReference>
<evidence type="ECO:0000313" key="1">
    <source>
        <dbReference type="EMBL" id="NDV40172.1"/>
    </source>
</evidence>
<proteinExistence type="predicted"/>
<dbReference type="InterPro" id="IPR006476">
    <property type="entry name" value="CHP01589_pln"/>
</dbReference>
<dbReference type="Pfam" id="PF09713">
    <property type="entry name" value="A_thal_3526"/>
    <property type="match status" value="1"/>
</dbReference>
<dbReference type="NCBIfam" id="TIGR01589">
    <property type="entry name" value="A_thal_3526"/>
    <property type="match status" value="1"/>
</dbReference>
<dbReference type="PANTHER" id="PTHR31871">
    <property type="entry name" value="OS02G0137100 PROTEIN"/>
    <property type="match status" value="1"/>
</dbReference>
<dbReference type="PANTHER" id="PTHR31871:SF1">
    <property type="entry name" value="HISTIDINE-TRNA LIGASE"/>
    <property type="match status" value="1"/>
</dbReference>
<dbReference type="AlphaFoldDB" id="A0A6B2LSN6"/>
<name>A0A6B2LSN6_9EUKA</name>
<organism evidence="1">
    <name type="scientific">Arcella intermedia</name>
    <dbReference type="NCBI Taxonomy" id="1963864"/>
    <lineage>
        <taxon>Eukaryota</taxon>
        <taxon>Amoebozoa</taxon>
        <taxon>Tubulinea</taxon>
        <taxon>Elardia</taxon>
        <taxon>Arcellinida</taxon>
        <taxon>Sphaerothecina</taxon>
        <taxon>Arcellidae</taxon>
        <taxon>Arcella</taxon>
    </lineage>
</organism>
<reference evidence="1" key="1">
    <citation type="journal article" date="2020" name="J. Eukaryot. Microbiol.">
        <title>De novo Sequencing, Assembly and Annotation of the Transcriptome for the Free-Living Testate Amoeba Arcella intermedia.</title>
        <authorList>
            <person name="Ribeiro G.M."/>
            <person name="Porfirio-Sousa A.L."/>
            <person name="Maurer-Alcala X.X."/>
            <person name="Katz L.A."/>
            <person name="Lahr D.J.G."/>
        </authorList>
    </citation>
    <scope>NUCLEOTIDE SEQUENCE</scope>
</reference>
<protein>
    <submittedName>
        <fullName evidence="1">Uncharacterized protein</fullName>
    </submittedName>
</protein>